<sequence>MPGQSVIPGTDKHEATENVLEGSVIRIRLKAHSLFECIGNIFASLGAMKIPTGELFGDKAGAILFSKPLAKRVSGAFNTIRIPLGPTELGALSGHIEEQE</sequence>
<organism evidence="1 2">
    <name type="scientific">Babesia divergens</name>
    <dbReference type="NCBI Taxonomy" id="32595"/>
    <lineage>
        <taxon>Eukaryota</taxon>
        <taxon>Sar</taxon>
        <taxon>Alveolata</taxon>
        <taxon>Apicomplexa</taxon>
        <taxon>Aconoidasida</taxon>
        <taxon>Piroplasmida</taxon>
        <taxon>Babesiidae</taxon>
        <taxon>Babesia</taxon>
    </lineage>
</organism>
<reference evidence="1" key="1">
    <citation type="journal article" date="2014" name="Nucleic Acids Res.">
        <title>The evolutionary dynamics of variant antigen genes in Babesia reveal a history of genomic innovation underlying host-parasite interaction.</title>
        <authorList>
            <person name="Jackson A.P."/>
            <person name="Otto T.D."/>
            <person name="Darby A."/>
            <person name="Ramaprasad A."/>
            <person name="Xia D."/>
            <person name="Echaide I.E."/>
            <person name="Farber M."/>
            <person name="Gahlot S."/>
            <person name="Gamble J."/>
            <person name="Gupta D."/>
            <person name="Gupta Y."/>
            <person name="Jackson L."/>
            <person name="Malandrin L."/>
            <person name="Malas T.B."/>
            <person name="Moussa E."/>
            <person name="Nair M."/>
            <person name="Reid A.J."/>
            <person name="Sanders M."/>
            <person name="Sharma J."/>
            <person name="Tracey A."/>
            <person name="Quail M.A."/>
            <person name="Weir W."/>
            <person name="Wastling J.M."/>
            <person name="Hall N."/>
            <person name="Willadsen P."/>
            <person name="Lingelbach K."/>
            <person name="Shiels B."/>
            <person name="Tait A."/>
            <person name="Berriman M."/>
            <person name="Allred D.R."/>
            <person name="Pain A."/>
        </authorList>
    </citation>
    <scope>NUCLEOTIDE SEQUENCE</scope>
    <source>
        <strain evidence="1">1802A</strain>
    </source>
</reference>
<comment type="caution">
    <text evidence="1">The sequence shown here is derived from an EMBL/GenBank/DDBJ whole genome shotgun (WGS) entry which is preliminary data.</text>
</comment>
<proteinExistence type="predicted"/>
<dbReference type="AlphaFoldDB" id="A0AAD9GBD9"/>
<protein>
    <submittedName>
        <fullName evidence="1">Uncharacterized protein</fullName>
    </submittedName>
</protein>
<name>A0AAD9GBD9_BABDI</name>
<evidence type="ECO:0000313" key="1">
    <source>
        <dbReference type="EMBL" id="KAK1935260.1"/>
    </source>
</evidence>
<dbReference type="EMBL" id="JAHBMH010000058">
    <property type="protein sequence ID" value="KAK1935260.1"/>
    <property type="molecule type" value="Genomic_DNA"/>
</dbReference>
<evidence type="ECO:0000313" key="2">
    <source>
        <dbReference type="Proteomes" id="UP001195914"/>
    </source>
</evidence>
<reference evidence="1" key="2">
    <citation type="submission" date="2021-05" db="EMBL/GenBank/DDBJ databases">
        <authorList>
            <person name="Pain A."/>
        </authorList>
    </citation>
    <scope>NUCLEOTIDE SEQUENCE</scope>
    <source>
        <strain evidence="1">1802A</strain>
    </source>
</reference>
<keyword evidence="2" id="KW-1185">Reference proteome</keyword>
<dbReference type="Proteomes" id="UP001195914">
    <property type="component" value="Unassembled WGS sequence"/>
</dbReference>
<accession>A0AAD9GBD9</accession>
<gene>
    <name evidence="1" type="ORF">X943_000312</name>
</gene>